<name>A0A9N9ECJ1_9GLOM</name>
<dbReference type="GO" id="GO:0008198">
    <property type="term" value="F:ferrous iron binding"/>
    <property type="evidence" value="ECO:0007669"/>
    <property type="project" value="TreeGrafter"/>
</dbReference>
<dbReference type="OrthoDB" id="1897642at2759"/>
<evidence type="ECO:0000256" key="2">
    <source>
        <dbReference type="ARBA" id="ARBA00008183"/>
    </source>
</evidence>
<proteinExistence type="inferred from homology"/>
<keyword evidence="10" id="KW-0406">Ion transport</keyword>
<keyword evidence="14" id="KW-1185">Reference proteome</keyword>
<dbReference type="EC" id="1.16.3.1" evidence="3"/>
<dbReference type="InterPro" id="IPR036524">
    <property type="entry name" value="Frataxin/CyaY_sf"/>
</dbReference>
<dbReference type="PANTHER" id="PTHR16821">
    <property type="entry name" value="FRATAXIN"/>
    <property type="match status" value="1"/>
</dbReference>
<evidence type="ECO:0000256" key="5">
    <source>
        <dbReference type="ARBA" id="ARBA00022448"/>
    </source>
</evidence>
<dbReference type="Proteomes" id="UP000789570">
    <property type="component" value="Unassembled WGS sequence"/>
</dbReference>
<dbReference type="PROSITE" id="PS50810">
    <property type="entry name" value="FRATAXIN_2"/>
    <property type="match status" value="1"/>
</dbReference>
<sequence>MIPRNLLFLLNETPSNARYRGLKLLPCQGFGFFFARNRSFITARNLCIGTICNRFSESIHDKPVLQNLQNMILSRFNNPKYSFQPLRWNTGFNGSKPYSNSELSQDTYHRISEITMEHLSEYFENLGEQVNIDGYDVEYSSGVLTLRCGPSGTYVINKQPPNKQIWLSSPISGPKRYDYDSTHKKWFYQRDNSTLDGLLNEELSIIFRTKVDVTLPVSN</sequence>
<dbReference type="PROSITE" id="PS01344">
    <property type="entry name" value="FRATAXIN_1"/>
    <property type="match status" value="1"/>
</dbReference>
<dbReference type="InterPro" id="IPR017789">
    <property type="entry name" value="Frataxin"/>
</dbReference>
<gene>
    <name evidence="13" type="ORF">FCALED_LOCUS12021</name>
</gene>
<evidence type="ECO:0000256" key="11">
    <source>
        <dbReference type="ARBA" id="ARBA00023128"/>
    </source>
</evidence>
<evidence type="ECO:0000256" key="4">
    <source>
        <dbReference type="ARBA" id="ARBA00022434"/>
    </source>
</evidence>
<evidence type="ECO:0000256" key="7">
    <source>
        <dbReference type="ARBA" id="ARBA00022946"/>
    </source>
</evidence>
<dbReference type="GO" id="GO:0008199">
    <property type="term" value="F:ferric iron binding"/>
    <property type="evidence" value="ECO:0007669"/>
    <property type="project" value="InterPro"/>
</dbReference>
<evidence type="ECO:0000256" key="8">
    <source>
        <dbReference type="ARBA" id="ARBA00023002"/>
    </source>
</evidence>
<dbReference type="GO" id="GO:0006879">
    <property type="term" value="P:intracellular iron ion homeostasis"/>
    <property type="evidence" value="ECO:0007669"/>
    <property type="project" value="UniProtKB-KW"/>
</dbReference>
<dbReference type="SMART" id="SM01219">
    <property type="entry name" value="Frataxin_Cyay"/>
    <property type="match status" value="1"/>
</dbReference>
<reference evidence="13" key="1">
    <citation type="submission" date="2021-06" db="EMBL/GenBank/DDBJ databases">
        <authorList>
            <person name="Kallberg Y."/>
            <person name="Tangrot J."/>
            <person name="Rosling A."/>
        </authorList>
    </citation>
    <scope>NUCLEOTIDE SEQUENCE</scope>
    <source>
        <strain evidence="13">UK204</strain>
    </source>
</reference>
<evidence type="ECO:0000256" key="3">
    <source>
        <dbReference type="ARBA" id="ARBA00013107"/>
    </source>
</evidence>
<dbReference type="GO" id="GO:0004322">
    <property type="term" value="F:ferroxidase activity"/>
    <property type="evidence" value="ECO:0007669"/>
    <property type="project" value="UniProtKB-EC"/>
</dbReference>
<keyword evidence="6" id="KW-0410">Iron transport</keyword>
<dbReference type="InterPro" id="IPR020895">
    <property type="entry name" value="Frataxin_CS"/>
</dbReference>
<evidence type="ECO:0000313" key="14">
    <source>
        <dbReference type="Proteomes" id="UP000789570"/>
    </source>
</evidence>
<evidence type="ECO:0000256" key="10">
    <source>
        <dbReference type="ARBA" id="ARBA00023065"/>
    </source>
</evidence>
<keyword evidence="11" id="KW-0496">Mitochondrion</keyword>
<dbReference type="PANTHER" id="PTHR16821:SF2">
    <property type="entry name" value="FRATAXIN, MITOCHONDRIAL"/>
    <property type="match status" value="1"/>
</dbReference>
<evidence type="ECO:0000313" key="13">
    <source>
        <dbReference type="EMBL" id="CAG8671055.1"/>
    </source>
</evidence>
<protein>
    <recommendedName>
        <fullName evidence="3">ferroxidase</fullName>
        <ecNumber evidence="3">1.16.3.1</ecNumber>
    </recommendedName>
</protein>
<keyword evidence="4" id="KW-0409">Iron storage</keyword>
<dbReference type="NCBIfam" id="TIGR03422">
    <property type="entry name" value="mito_frataxin"/>
    <property type="match status" value="1"/>
</dbReference>
<evidence type="ECO:0000256" key="6">
    <source>
        <dbReference type="ARBA" id="ARBA00022496"/>
    </source>
</evidence>
<dbReference type="GO" id="GO:0005739">
    <property type="term" value="C:mitochondrion"/>
    <property type="evidence" value="ECO:0007669"/>
    <property type="project" value="UniProtKB-SubCell"/>
</dbReference>
<dbReference type="GO" id="GO:0034986">
    <property type="term" value="F:iron chaperone activity"/>
    <property type="evidence" value="ECO:0007669"/>
    <property type="project" value="TreeGrafter"/>
</dbReference>
<keyword evidence="7" id="KW-0809">Transit peptide</keyword>
<keyword evidence="9" id="KW-0408">Iron</keyword>
<evidence type="ECO:0000256" key="12">
    <source>
        <dbReference type="ARBA" id="ARBA00047990"/>
    </source>
</evidence>
<dbReference type="CDD" id="cd00503">
    <property type="entry name" value="Frataxin"/>
    <property type="match status" value="1"/>
</dbReference>
<comment type="caution">
    <text evidence="13">The sequence shown here is derived from an EMBL/GenBank/DDBJ whole genome shotgun (WGS) entry which is preliminary data.</text>
</comment>
<comment type="subcellular location">
    <subcellularLocation>
        <location evidence="1">Mitochondrion</location>
    </subcellularLocation>
</comment>
<dbReference type="EMBL" id="CAJVPQ010005494">
    <property type="protein sequence ID" value="CAG8671055.1"/>
    <property type="molecule type" value="Genomic_DNA"/>
</dbReference>
<dbReference type="SUPFAM" id="SSF55387">
    <property type="entry name" value="Frataxin/Nqo15-like"/>
    <property type="match status" value="1"/>
</dbReference>
<dbReference type="PRINTS" id="PR00904">
    <property type="entry name" value="FRATAXIN"/>
</dbReference>
<dbReference type="GO" id="GO:0016226">
    <property type="term" value="P:iron-sulfur cluster assembly"/>
    <property type="evidence" value="ECO:0007669"/>
    <property type="project" value="InterPro"/>
</dbReference>
<dbReference type="GO" id="GO:0051537">
    <property type="term" value="F:2 iron, 2 sulfur cluster binding"/>
    <property type="evidence" value="ECO:0007669"/>
    <property type="project" value="TreeGrafter"/>
</dbReference>
<dbReference type="NCBIfam" id="TIGR03421">
    <property type="entry name" value="FeS_CyaY"/>
    <property type="match status" value="1"/>
</dbReference>
<comment type="catalytic activity">
    <reaction evidence="12">
        <text>4 Fe(2+) + O2 + 4 H(+) = 4 Fe(3+) + 2 H2O</text>
        <dbReference type="Rhea" id="RHEA:11148"/>
        <dbReference type="ChEBI" id="CHEBI:15377"/>
        <dbReference type="ChEBI" id="CHEBI:15378"/>
        <dbReference type="ChEBI" id="CHEBI:15379"/>
        <dbReference type="ChEBI" id="CHEBI:29033"/>
        <dbReference type="ChEBI" id="CHEBI:29034"/>
        <dbReference type="EC" id="1.16.3.1"/>
    </reaction>
</comment>
<dbReference type="InterPro" id="IPR002908">
    <property type="entry name" value="Frataxin/CyaY"/>
</dbReference>
<dbReference type="Pfam" id="PF01491">
    <property type="entry name" value="Frataxin_Cyay"/>
    <property type="match status" value="1"/>
</dbReference>
<evidence type="ECO:0000256" key="1">
    <source>
        <dbReference type="ARBA" id="ARBA00004173"/>
    </source>
</evidence>
<evidence type="ECO:0000256" key="9">
    <source>
        <dbReference type="ARBA" id="ARBA00023004"/>
    </source>
</evidence>
<organism evidence="13 14">
    <name type="scientific">Funneliformis caledonium</name>
    <dbReference type="NCBI Taxonomy" id="1117310"/>
    <lineage>
        <taxon>Eukaryota</taxon>
        <taxon>Fungi</taxon>
        <taxon>Fungi incertae sedis</taxon>
        <taxon>Mucoromycota</taxon>
        <taxon>Glomeromycotina</taxon>
        <taxon>Glomeromycetes</taxon>
        <taxon>Glomerales</taxon>
        <taxon>Glomeraceae</taxon>
        <taxon>Funneliformis</taxon>
    </lineage>
</organism>
<keyword evidence="8" id="KW-0560">Oxidoreductase</keyword>
<comment type="similarity">
    <text evidence="2">Belongs to the frataxin family.</text>
</comment>
<keyword evidence="5" id="KW-0813">Transport</keyword>
<dbReference type="Gene3D" id="3.30.920.10">
    <property type="entry name" value="Frataxin/CyaY"/>
    <property type="match status" value="1"/>
</dbReference>
<dbReference type="GO" id="GO:0006826">
    <property type="term" value="P:iron ion transport"/>
    <property type="evidence" value="ECO:0007669"/>
    <property type="project" value="UniProtKB-KW"/>
</dbReference>
<accession>A0A9N9ECJ1</accession>
<dbReference type="AlphaFoldDB" id="A0A9N9ECJ1"/>